<name>A0A9P5GSX7_9HYPO</name>
<dbReference type="AlphaFoldDB" id="A0A9P5GSX7"/>
<protein>
    <submittedName>
        <fullName evidence="2">Uncharacterized protein</fullName>
    </submittedName>
</protein>
<evidence type="ECO:0000256" key="1">
    <source>
        <dbReference type="SAM" id="MobiDB-lite"/>
    </source>
</evidence>
<dbReference type="Proteomes" id="UP000722485">
    <property type="component" value="Unassembled WGS sequence"/>
</dbReference>
<comment type="caution">
    <text evidence="2">The sequence shown here is derived from an EMBL/GenBank/DDBJ whole genome shotgun (WGS) entry which is preliminary data.</text>
</comment>
<evidence type="ECO:0000313" key="2">
    <source>
        <dbReference type="EMBL" id="KAF7536381.1"/>
    </source>
</evidence>
<dbReference type="EMBL" id="JAANBB010000674">
    <property type="protein sequence ID" value="KAF7536381.1"/>
    <property type="molecule type" value="Genomic_DNA"/>
</dbReference>
<proteinExistence type="predicted"/>
<feature type="region of interest" description="Disordered" evidence="1">
    <location>
        <begin position="31"/>
        <end position="75"/>
    </location>
</feature>
<keyword evidence="3" id="KW-1185">Reference proteome</keyword>
<organism evidence="2 3">
    <name type="scientific">Cylindrodendrum hubeiense</name>
    <dbReference type="NCBI Taxonomy" id="595255"/>
    <lineage>
        <taxon>Eukaryota</taxon>
        <taxon>Fungi</taxon>
        <taxon>Dikarya</taxon>
        <taxon>Ascomycota</taxon>
        <taxon>Pezizomycotina</taxon>
        <taxon>Sordariomycetes</taxon>
        <taxon>Hypocreomycetidae</taxon>
        <taxon>Hypocreales</taxon>
        <taxon>Nectriaceae</taxon>
        <taxon>Cylindrodendrum</taxon>
    </lineage>
</organism>
<sequence length="75" mass="7834">MSTSPASKFSLFRARLSADIASTMSSLISSLGQRRPTMQAPARVSSPGLDGEQDPAVRVPGHHSSAATAVHTGYH</sequence>
<accession>A0A9P5GSX7</accession>
<gene>
    <name evidence="2" type="ORF">G7Z17_g13054</name>
</gene>
<reference evidence="2" key="1">
    <citation type="submission" date="2020-03" db="EMBL/GenBank/DDBJ databases">
        <title>Draft Genome Sequence of Cylindrodendrum hubeiense.</title>
        <authorList>
            <person name="Buettner E."/>
            <person name="Kellner H."/>
        </authorList>
    </citation>
    <scope>NUCLEOTIDE SEQUENCE</scope>
    <source>
        <strain evidence="2">IHI 201604</strain>
    </source>
</reference>
<evidence type="ECO:0000313" key="3">
    <source>
        <dbReference type="Proteomes" id="UP000722485"/>
    </source>
</evidence>